<feature type="signal peptide" evidence="1">
    <location>
        <begin position="1"/>
        <end position="21"/>
    </location>
</feature>
<feature type="chain" id="PRO_5046791963" description="Lipoprotein" evidence="1">
    <location>
        <begin position="22"/>
        <end position="138"/>
    </location>
</feature>
<keyword evidence="3" id="KW-1185">Reference proteome</keyword>
<proteinExistence type="predicted"/>
<organism evidence="2 3">
    <name type="scientific">Sphaerisporangium corydalis</name>
    <dbReference type="NCBI Taxonomy" id="1441875"/>
    <lineage>
        <taxon>Bacteria</taxon>
        <taxon>Bacillati</taxon>
        <taxon>Actinomycetota</taxon>
        <taxon>Actinomycetes</taxon>
        <taxon>Streptosporangiales</taxon>
        <taxon>Streptosporangiaceae</taxon>
        <taxon>Sphaerisporangium</taxon>
    </lineage>
</organism>
<dbReference type="EMBL" id="JBHSFN010000002">
    <property type="protein sequence ID" value="MFC4585281.1"/>
    <property type="molecule type" value="Genomic_DNA"/>
</dbReference>
<comment type="caution">
    <text evidence="2">The sequence shown here is derived from an EMBL/GenBank/DDBJ whole genome shotgun (WGS) entry which is preliminary data.</text>
</comment>
<sequence length="138" mass="14064">MIAARRVAALAGAAAVLGVLAGCGAANGATAAAPSTVEEIAMRTGCGSPKIQVDAAELRQGMCKTSKGQYSVTTFATEKGKQEWLDDALSYGGAYLIGTRWIVLGNTPEMLESFRGLLGGKVQVGGHKMPSGAPMPGH</sequence>
<dbReference type="Proteomes" id="UP001595891">
    <property type="component" value="Unassembled WGS sequence"/>
</dbReference>
<evidence type="ECO:0008006" key="4">
    <source>
        <dbReference type="Google" id="ProtNLM"/>
    </source>
</evidence>
<evidence type="ECO:0000256" key="1">
    <source>
        <dbReference type="SAM" id="SignalP"/>
    </source>
</evidence>
<dbReference type="PROSITE" id="PS51257">
    <property type="entry name" value="PROKAR_LIPOPROTEIN"/>
    <property type="match status" value="1"/>
</dbReference>
<reference evidence="3" key="1">
    <citation type="journal article" date="2019" name="Int. J. Syst. Evol. Microbiol.">
        <title>The Global Catalogue of Microorganisms (GCM) 10K type strain sequencing project: providing services to taxonomists for standard genome sequencing and annotation.</title>
        <authorList>
            <consortium name="The Broad Institute Genomics Platform"/>
            <consortium name="The Broad Institute Genome Sequencing Center for Infectious Disease"/>
            <person name="Wu L."/>
            <person name="Ma J."/>
        </authorList>
    </citation>
    <scope>NUCLEOTIDE SEQUENCE [LARGE SCALE GENOMIC DNA]</scope>
    <source>
        <strain evidence="3">CCUG 49560</strain>
    </source>
</reference>
<accession>A0ABV9E6X3</accession>
<keyword evidence="1" id="KW-0732">Signal</keyword>
<protein>
    <recommendedName>
        <fullName evidence="4">Lipoprotein</fullName>
    </recommendedName>
</protein>
<evidence type="ECO:0000313" key="2">
    <source>
        <dbReference type="EMBL" id="MFC4585281.1"/>
    </source>
</evidence>
<dbReference type="RefSeq" id="WP_262842672.1">
    <property type="nucleotide sequence ID" value="NZ_JANZYP010000012.1"/>
</dbReference>
<evidence type="ECO:0000313" key="3">
    <source>
        <dbReference type="Proteomes" id="UP001595891"/>
    </source>
</evidence>
<name>A0ABV9E6X3_9ACTN</name>
<gene>
    <name evidence="2" type="ORF">ACFO8L_04315</name>
</gene>